<gene>
    <name evidence="3" type="ORF">ElyMa_005531400</name>
</gene>
<dbReference type="GO" id="GO:0004222">
    <property type="term" value="F:metalloendopeptidase activity"/>
    <property type="evidence" value="ECO:0007669"/>
    <property type="project" value="InterPro"/>
</dbReference>
<dbReference type="Pfam" id="PF05649">
    <property type="entry name" value="Peptidase_M13_N"/>
    <property type="match status" value="1"/>
</dbReference>
<name>A0AAV4EXN6_9GAST</name>
<keyword evidence="1" id="KW-0472">Membrane</keyword>
<evidence type="ECO:0000313" key="4">
    <source>
        <dbReference type="Proteomes" id="UP000762676"/>
    </source>
</evidence>
<sequence>MPSSNADSETEPIFNWSLSEKRSGTAHRCLIFLVILLFIASAVFLTLFLVYFFKYEDRDKAPAVSNQKADKMEVCDTMDCLKTASLLVEKMDRSVDPCEDFAEYACGTFLKTVKMDVGETRKNSFTILNDENNEILKSILGEETMPDDPDYVTNVKNLYQSCMDEAKIEDIGLKPFLDTPYAKEWPTLIGQNWTGEAAFDLNNVIIRYMAISVEPIFSYGVSTDIMNPLRNTIWITAPMEERRDYFKLYNPTTLAALGQNYSYMDIPGALRAGFSIANMTLSDEQEITVLFPAFFEKLESVLANADKRALMNLFGFKTALSRVGGLTKKLRQISLEWAKRPCAPTTITYDVTTPISCVGFPAEDWLTGPVELISHLGFPPLWASSSYAGL</sequence>
<dbReference type="InterPro" id="IPR000718">
    <property type="entry name" value="Peptidase_M13"/>
</dbReference>
<dbReference type="InterPro" id="IPR024079">
    <property type="entry name" value="MetalloPept_cat_dom_sf"/>
</dbReference>
<dbReference type="AlphaFoldDB" id="A0AAV4EXN6"/>
<organism evidence="3 4">
    <name type="scientific">Elysia marginata</name>
    <dbReference type="NCBI Taxonomy" id="1093978"/>
    <lineage>
        <taxon>Eukaryota</taxon>
        <taxon>Metazoa</taxon>
        <taxon>Spiralia</taxon>
        <taxon>Lophotrochozoa</taxon>
        <taxon>Mollusca</taxon>
        <taxon>Gastropoda</taxon>
        <taxon>Heterobranchia</taxon>
        <taxon>Euthyneura</taxon>
        <taxon>Panpulmonata</taxon>
        <taxon>Sacoglossa</taxon>
        <taxon>Placobranchoidea</taxon>
        <taxon>Plakobranchidae</taxon>
        <taxon>Elysia</taxon>
    </lineage>
</organism>
<dbReference type="GO" id="GO:0016485">
    <property type="term" value="P:protein processing"/>
    <property type="evidence" value="ECO:0007669"/>
    <property type="project" value="TreeGrafter"/>
</dbReference>
<dbReference type="PROSITE" id="PS51885">
    <property type="entry name" value="NEPRILYSIN"/>
    <property type="match status" value="1"/>
</dbReference>
<keyword evidence="1" id="KW-1133">Transmembrane helix</keyword>
<dbReference type="Gene3D" id="1.10.1380.10">
    <property type="entry name" value="Neutral endopeptidase , domain2"/>
    <property type="match status" value="2"/>
</dbReference>
<dbReference type="PANTHER" id="PTHR11733:SF167">
    <property type="entry name" value="FI17812P1-RELATED"/>
    <property type="match status" value="1"/>
</dbReference>
<dbReference type="GO" id="GO:0005886">
    <property type="term" value="C:plasma membrane"/>
    <property type="evidence" value="ECO:0007669"/>
    <property type="project" value="TreeGrafter"/>
</dbReference>
<evidence type="ECO:0000259" key="2">
    <source>
        <dbReference type="Pfam" id="PF05649"/>
    </source>
</evidence>
<evidence type="ECO:0000313" key="3">
    <source>
        <dbReference type="EMBL" id="GFR65460.1"/>
    </source>
</evidence>
<keyword evidence="4" id="KW-1185">Reference proteome</keyword>
<dbReference type="PANTHER" id="PTHR11733">
    <property type="entry name" value="ZINC METALLOPROTEASE FAMILY M13 NEPRILYSIN-RELATED"/>
    <property type="match status" value="1"/>
</dbReference>
<protein>
    <submittedName>
        <fullName evidence="3">Membrane metallo-endopeptidase-like 1</fullName>
    </submittedName>
</protein>
<proteinExistence type="predicted"/>
<feature type="transmembrane region" description="Helical" evidence="1">
    <location>
        <begin position="29"/>
        <end position="53"/>
    </location>
</feature>
<dbReference type="InterPro" id="IPR042089">
    <property type="entry name" value="Peptidase_M13_dom_2"/>
</dbReference>
<accession>A0AAV4EXN6</accession>
<evidence type="ECO:0000256" key="1">
    <source>
        <dbReference type="SAM" id="Phobius"/>
    </source>
</evidence>
<reference evidence="3 4" key="1">
    <citation type="journal article" date="2021" name="Elife">
        <title>Chloroplast acquisition without the gene transfer in kleptoplastic sea slugs, Plakobranchus ocellatus.</title>
        <authorList>
            <person name="Maeda T."/>
            <person name="Takahashi S."/>
            <person name="Yoshida T."/>
            <person name="Shimamura S."/>
            <person name="Takaki Y."/>
            <person name="Nagai Y."/>
            <person name="Toyoda A."/>
            <person name="Suzuki Y."/>
            <person name="Arimoto A."/>
            <person name="Ishii H."/>
            <person name="Satoh N."/>
            <person name="Nishiyama T."/>
            <person name="Hasebe M."/>
            <person name="Maruyama T."/>
            <person name="Minagawa J."/>
            <person name="Obokata J."/>
            <person name="Shigenobu S."/>
        </authorList>
    </citation>
    <scope>NUCLEOTIDE SEQUENCE [LARGE SCALE GENOMIC DNA]</scope>
</reference>
<keyword evidence="1" id="KW-0812">Transmembrane</keyword>
<comment type="caution">
    <text evidence="3">The sequence shown here is derived from an EMBL/GenBank/DDBJ whole genome shotgun (WGS) entry which is preliminary data.</text>
</comment>
<dbReference type="EMBL" id="BMAT01011038">
    <property type="protein sequence ID" value="GFR65460.1"/>
    <property type="molecule type" value="Genomic_DNA"/>
</dbReference>
<dbReference type="Gene3D" id="3.40.390.10">
    <property type="entry name" value="Collagenase (Catalytic Domain)"/>
    <property type="match status" value="1"/>
</dbReference>
<dbReference type="Proteomes" id="UP000762676">
    <property type="component" value="Unassembled WGS sequence"/>
</dbReference>
<feature type="domain" description="Peptidase M13 N-terminal" evidence="2">
    <location>
        <begin position="97"/>
        <end position="238"/>
    </location>
</feature>
<dbReference type="InterPro" id="IPR008753">
    <property type="entry name" value="Peptidase_M13_N"/>
</dbReference>
<dbReference type="SUPFAM" id="SSF55486">
    <property type="entry name" value="Metalloproteases ('zincins'), catalytic domain"/>
    <property type="match status" value="1"/>
</dbReference>